<protein>
    <submittedName>
        <fullName evidence="2">Uncharacterized protein</fullName>
    </submittedName>
</protein>
<evidence type="ECO:0000256" key="1">
    <source>
        <dbReference type="SAM" id="MobiDB-lite"/>
    </source>
</evidence>
<organism evidence="2">
    <name type="scientific">Alexandrium catenella</name>
    <name type="common">Red tide dinoflagellate</name>
    <name type="synonym">Gonyaulax catenella</name>
    <dbReference type="NCBI Taxonomy" id="2925"/>
    <lineage>
        <taxon>Eukaryota</taxon>
        <taxon>Sar</taxon>
        <taxon>Alveolata</taxon>
        <taxon>Dinophyceae</taxon>
        <taxon>Gonyaulacales</taxon>
        <taxon>Pyrocystaceae</taxon>
        <taxon>Alexandrium</taxon>
    </lineage>
</organism>
<proteinExistence type="predicted"/>
<evidence type="ECO:0000313" key="2">
    <source>
        <dbReference type="EMBL" id="CAD9100499.1"/>
    </source>
</evidence>
<feature type="region of interest" description="Disordered" evidence="1">
    <location>
        <begin position="230"/>
        <end position="250"/>
    </location>
</feature>
<sequence>MSYARTGSPLPEAFHGIYWMDQRGRNVGRATTGSGYRQEGSVAADEFVVAFGDASWDAGRRCVTSVPVFGGQKGHWTWADQDGSLDNQFYNLNCGIQLAFDFCCKDRNCNEIDILGHVNAQDTLEYLASPDFHGLGWAGSLLMGPILWGLHWWNGHSEIFWLPTDAQSWHMIKKPWGYDRLTVMCSSCWSWLQTRYHYPLFQIVDGNGHRTQHYEAYLQFANQDTHAGSSSFAHPMNRGNGTSFVGRAHR</sequence>
<name>A0A7S1LCF2_ALECA</name>
<gene>
    <name evidence="2" type="ORF">ACAT0790_LOCUS7126</name>
</gene>
<dbReference type="AlphaFoldDB" id="A0A7S1LCF2"/>
<reference evidence="2" key="1">
    <citation type="submission" date="2021-01" db="EMBL/GenBank/DDBJ databases">
        <authorList>
            <person name="Corre E."/>
            <person name="Pelletier E."/>
            <person name="Niang G."/>
            <person name="Scheremetjew M."/>
            <person name="Finn R."/>
            <person name="Kale V."/>
            <person name="Holt S."/>
            <person name="Cochrane G."/>
            <person name="Meng A."/>
            <person name="Brown T."/>
            <person name="Cohen L."/>
        </authorList>
    </citation>
    <scope>NUCLEOTIDE SEQUENCE</scope>
    <source>
        <strain evidence="2">OF101</strain>
    </source>
</reference>
<accession>A0A7S1LCF2</accession>
<dbReference type="EMBL" id="HBGE01012086">
    <property type="protein sequence ID" value="CAD9100499.1"/>
    <property type="molecule type" value="Transcribed_RNA"/>
</dbReference>